<dbReference type="GO" id="GO:0004222">
    <property type="term" value="F:metalloendopeptidase activity"/>
    <property type="evidence" value="ECO:0007669"/>
    <property type="project" value="InterPro"/>
</dbReference>
<feature type="domain" description="Peptidase M12A" evidence="2">
    <location>
        <begin position="61"/>
        <end position="215"/>
    </location>
</feature>
<accession>A0A0N4Z558</accession>
<sequence>MWTDNFLFLVYFFYSSLQSEIDDDRVNLTQLVKNFTRPTFTPVSQVVLLCNEENTLSIPILSDIINFFNRTSCVQFRNATRNMVSNNKFFNLINGSYNDITIDETKNSTNIQLTGKCSINETCIKYFFGLALGMIPQVNRENRETYIHVIYSYVNTSDQFRYDKLSSPLFENQNYSFDFGSFFNRNPYYCSKNKTKTCSSRSNTLYYDRMLGQKNE</sequence>
<keyword evidence="3" id="KW-1185">Reference proteome</keyword>
<dbReference type="Gene3D" id="3.40.390.10">
    <property type="entry name" value="Collagenase (Catalytic Domain)"/>
    <property type="match status" value="1"/>
</dbReference>
<dbReference type="InterPro" id="IPR024079">
    <property type="entry name" value="MetalloPept_cat_dom_sf"/>
</dbReference>
<reference evidence="4" key="1">
    <citation type="submission" date="2017-02" db="UniProtKB">
        <authorList>
            <consortium name="WormBaseParasite"/>
        </authorList>
    </citation>
    <scope>IDENTIFICATION</scope>
</reference>
<feature type="signal peptide" evidence="1">
    <location>
        <begin position="1"/>
        <end position="18"/>
    </location>
</feature>
<dbReference type="WBParaSite" id="PTRK_0000216300.1">
    <property type="protein sequence ID" value="PTRK_0000216300.1"/>
    <property type="gene ID" value="PTRK_0000216300"/>
</dbReference>
<protein>
    <submittedName>
        <fullName evidence="4">Astacin domain-containing protein</fullName>
    </submittedName>
</protein>
<evidence type="ECO:0000313" key="3">
    <source>
        <dbReference type="Proteomes" id="UP000038045"/>
    </source>
</evidence>
<evidence type="ECO:0000256" key="1">
    <source>
        <dbReference type="SAM" id="SignalP"/>
    </source>
</evidence>
<feature type="chain" id="PRO_5005891103" evidence="1">
    <location>
        <begin position="19"/>
        <end position="216"/>
    </location>
</feature>
<dbReference type="Pfam" id="PF01400">
    <property type="entry name" value="Astacin"/>
    <property type="match status" value="1"/>
</dbReference>
<keyword evidence="1" id="KW-0732">Signal</keyword>
<dbReference type="InterPro" id="IPR001506">
    <property type="entry name" value="Peptidase_M12A"/>
</dbReference>
<dbReference type="AlphaFoldDB" id="A0A0N4Z558"/>
<name>A0A0N4Z558_PARTI</name>
<evidence type="ECO:0000313" key="4">
    <source>
        <dbReference type="WBParaSite" id="PTRK_0000216300.1"/>
    </source>
</evidence>
<proteinExistence type="predicted"/>
<evidence type="ECO:0000259" key="2">
    <source>
        <dbReference type="Pfam" id="PF01400"/>
    </source>
</evidence>
<organism evidence="3 4">
    <name type="scientific">Parastrongyloides trichosuri</name>
    <name type="common">Possum-specific nematode worm</name>
    <dbReference type="NCBI Taxonomy" id="131310"/>
    <lineage>
        <taxon>Eukaryota</taxon>
        <taxon>Metazoa</taxon>
        <taxon>Ecdysozoa</taxon>
        <taxon>Nematoda</taxon>
        <taxon>Chromadorea</taxon>
        <taxon>Rhabditida</taxon>
        <taxon>Tylenchina</taxon>
        <taxon>Panagrolaimomorpha</taxon>
        <taxon>Strongyloidoidea</taxon>
        <taxon>Strongyloididae</taxon>
        <taxon>Parastrongyloides</taxon>
    </lineage>
</organism>
<dbReference type="GO" id="GO:0006508">
    <property type="term" value="P:proteolysis"/>
    <property type="evidence" value="ECO:0007669"/>
    <property type="project" value="InterPro"/>
</dbReference>
<dbReference type="Proteomes" id="UP000038045">
    <property type="component" value="Unplaced"/>
</dbReference>